<dbReference type="EMBL" id="GU911519">
    <property type="protein sequence ID" value="ADG36098.1"/>
    <property type="molecule type" value="Genomic_DNA"/>
</dbReference>
<reference evidence="1 2" key="1">
    <citation type="journal article" date="2010" name="Virol. J.">
        <title>Genomes of the T4-related bacteriophages as windows on microbial genome evolution.</title>
        <authorList>
            <person name="Petrov V.M."/>
            <person name="Ratnayaka S."/>
            <person name="Nolan J.M."/>
            <person name="Miller E.S."/>
            <person name="Karam J.D."/>
        </authorList>
    </citation>
    <scope>NUCLEOTIDE SEQUENCE [LARGE SCALE GENOMIC DNA]</scope>
</reference>
<evidence type="ECO:0000313" key="1">
    <source>
        <dbReference type="EMBL" id="ADG36098.1"/>
    </source>
</evidence>
<dbReference type="GeneID" id="9926024"/>
<dbReference type="RefSeq" id="YP_004009750.1">
    <property type="nucleotide sequence ID" value="NC_014661.1"/>
</dbReference>
<dbReference type="OrthoDB" id="28485at10239"/>
<protein>
    <submittedName>
        <fullName evidence="1">Uncharacterized protein</fullName>
    </submittedName>
</protein>
<evidence type="ECO:0000313" key="2">
    <source>
        <dbReference type="Proteomes" id="UP000008730"/>
    </source>
</evidence>
<dbReference type="KEGG" id="vg:9926024"/>
<organism evidence="1 2">
    <name type="scientific">Acinetobacter phage Acj61</name>
    <dbReference type="NCBI Taxonomy" id="760732"/>
    <lineage>
        <taxon>Viruses</taxon>
        <taxon>Duplodnaviria</taxon>
        <taxon>Heunggongvirae</taxon>
        <taxon>Uroviricota</taxon>
        <taxon>Caudoviricetes</taxon>
        <taxon>Pantevenvirales</taxon>
        <taxon>Straboviridae</taxon>
        <taxon>Twarogvirinae</taxon>
        <taxon>Lasallevirus</taxon>
        <taxon>Lasallevirus Acj61</taxon>
        <taxon>Acinetobacter virus Acj61</taxon>
    </lineage>
</organism>
<proteinExistence type="predicted"/>
<accession>E5E4B4</accession>
<gene>
    <name evidence="1" type="ORF">Acj61p133</name>
</gene>
<sequence>MEAQARIATQLLRHTAYYIIEENGVQVHIQFRAEIGYNSFFKVPVAKFIWPDGSVKEISVEPFTSNLLYKNNIKPPFDVEYSNGAWYAPLRPRP</sequence>
<name>E5E4B4_9CAUD</name>
<dbReference type="Proteomes" id="UP000008730">
    <property type="component" value="Segment"/>
</dbReference>
<keyword evidence="2" id="KW-1185">Reference proteome</keyword>